<dbReference type="Proteomes" id="UP000003340">
    <property type="component" value="Unassembled WGS sequence"/>
</dbReference>
<reference evidence="1 2" key="2">
    <citation type="submission" date="2009-02" db="EMBL/GenBank/DDBJ databases">
        <title>Draft genome sequence of Clostridium methylpentosum (DSM 5476).</title>
        <authorList>
            <person name="Sudarsanam P."/>
            <person name="Ley R."/>
            <person name="Guruge J."/>
            <person name="Turnbaugh P.J."/>
            <person name="Mahowald M."/>
            <person name="Liep D."/>
            <person name="Gordon J."/>
        </authorList>
    </citation>
    <scope>NUCLEOTIDE SEQUENCE [LARGE SCALE GENOMIC DNA]</scope>
    <source>
        <strain evidence="1 2">DSM 5476</strain>
    </source>
</reference>
<sequence>MKKFLKTLYESALYPINDGTSEWFQAREEESRLENDMCSLIGEDERLHSTFFKYMRSSRALIELTGRDQFARGMKCGANLILSVKKE</sequence>
<name>C0EB44_9FIRM</name>
<reference evidence="1 2" key="1">
    <citation type="submission" date="2009-01" db="EMBL/GenBank/DDBJ databases">
        <authorList>
            <person name="Fulton L."/>
            <person name="Clifton S."/>
            <person name="Fulton B."/>
            <person name="Xu J."/>
            <person name="Minx P."/>
            <person name="Pepin K.H."/>
            <person name="Johnson M."/>
            <person name="Bhonagiri V."/>
            <person name="Nash W.E."/>
            <person name="Mardis E.R."/>
            <person name="Wilson R.K."/>
        </authorList>
    </citation>
    <scope>NUCLEOTIDE SEQUENCE [LARGE SCALE GENOMIC DNA]</scope>
    <source>
        <strain evidence="1 2">DSM 5476</strain>
    </source>
</reference>
<evidence type="ECO:0000313" key="1">
    <source>
        <dbReference type="EMBL" id="EEG31263.1"/>
    </source>
</evidence>
<gene>
    <name evidence="1" type="ORF">CLOSTMETH_01060</name>
</gene>
<evidence type="ECO:0000313" key="2">
    <source>
        <dbReference type="Proteomes" id="UP000003340"/>
    </source>
</evidence>
<keyword evidence="2" id="KW-1185">Reference proteome</keyword>
<protein>
    <submittedName>
        <fullName evidence="1">Uncharacterized protein</fullName>
    </submittedName>
</protein>
<dbReference type="Pfam" id="PF20648">
    <property type="entry name" value="DUF6809"/>
    <property type="match status" value="1"/>
</dbReference>
<comment type="caution">
    <text evidence="1">The sequence shown here is derived from an EMBL/GenBank/DDBJ whole genome shotgun (WGS) entry which is preliminary data.</text>
</comment>
<dbReference type="EMBL" id="ACEC01000040">
    <property type="protein sequence ID" value="EEG31263.1"/>
    <property type="molecule type" value="Genomic_DNA"/>
</dbReference>
<organism evidence="1 2">
    <name type="scientific">[Clostridium] methylpentosum DSM 5476</name>
    <dbReference type="NCBI Taxonomy" id="537013"/>
    <lineage>
        <taxon>Bacteria</taxon>
        <taxon>Bacillati</taxon>
        <taxon>Bacillota</taxon>
        <taxon>Clostridia</taxon>
        <taxon>Eubacteriales</taxon>
        <taxon>Oscillospiraceae</taxon>
        <taxon>Oscillospiraceae incertae sedis</taxon>
    </lineage>
</organism>
<dbReference type="HOGENOM" id="CLU_2477870_0_0_9"/>
<proteinExistence type="predicted"/>
<dbReference type="AlphaFoldDB" id="C0EB44"/>
<dbReference type="STRING" id="537013.CLOSTMETH_01060"/>
<dbReference type="InterPro" id="IPR049215">
    <property type="entry name" value="DUF6809"/>
</dbReference>
<accession>C0EB44</accession>